<evidence type="ECO:0000313" key="2">
    <source>
        <dbReference type="EMBL" id="TPG19243.1"/>
    </source>
</evidence>
<keyword evidence="1" id="KW-1133">Transmembrane helix</keyword>
<dbReference type="Pfam" id="PF04964">
    <property type="entry name" value="Flp_Fap"/>
    <property type="match status" value="1"/>
</dbReference>
<gene>
    <name evidence="2" type="ORF">EAH86_01690</name>
</gene>
<dbReference type="Proteomes" id="UP000317722">
    <property type="component" value="Unassembled WGS sequence"/>
</dbReference>
<proteinExistence type="predicted"/>
<dbReference type="InterPro" id="IPR007047">
    <property type="entry name" value="Flp_Fap"/>
</dbReference>
<keyword evidence="3" id="KW-1185">Reference proteome</keyword>
<protein>
    <submittedName>
        <fullName evidence="2">Flp family type IVb pilin</fullName>
    </submittedName>
</protein>
<name>A0A502D2E1_9MICO</name>
<evidence type="ECO:0000256" key="1">
    <source>
        <dbReference type="SAM" id="Phobius"/>
    </source>
</evidence>
<dbReference type="RefSeq" id="WP_140736887.1">
    <property type="nucleotide sequence ID" value="NZ_RCZM01000001.1"/>
</dbReference>
<sequence length="83" mass="8550">MKNLRHRPTHPGSWTASRAAVSFAGAARPIAAAFRGRVSRPDHGATAVEYGLMVALIAIVIIGGVALFGQSVSALFVIPAGVL</sequence>
<accession>A0A502D2E1</accession>
<reference evidence="2 3" key="1">
    <citation type="journal article" date="2019" name="Environ. Microbiol.">
        <title>Species interactions and distinct microbial communities in high Arctic permafrost affected cryosols are associated with the CH4 and CO2 gas fluxes.</title>
        <authorList>
            <person name="Altshuler I."/>
            <person name="Hamel J."/>
            <person name="Turney S."/>
            <person name="Magnuson E."/>
            <person name="Levesque R."/>
            <person name="Greer C."/>
            <person name="Whyte L.G."/>
        </authorList>
    </citation>
    <scope>NUCLEOTIDE SEQUENCE [LARGE SCALE GENOMIC DNA]</scope>
    <source>
        <strain evidence="2 3">S9.3A</strain>
    </source>
</reference>
<evidence type="ECO:0000313" key="3">
    <source>
        <dbReference type="Proteomes" id="UP000317722"/>
    </source>
</evidence>
<dbReference type="AlphaFoldDB" id="A0A502D2E1"/>
<feature type="transmembrane region" description="Helical" evidence="1">
    <location>
        <begin position="50"/>
        <end position="78"/>
    </location>
</feature>
<keyword evidence="1" id="KW-0812">Transmembrane</keyword>
<comment type="caution">
    <text evidence="2">The sequence shown here is derived from an EMBL/GenBank/DDBJ whole genome shotgun (WGS) entry which is preliminary data.</text>
</comment>
<keyword evidence="1" id="KW-0472">Membrane</keyword>
<organism evidence="2 3">
    <name type="scientific">Pedococcus bigeumensis</name>
    <dbReference type="NCBI Taxonomy" id="433644"/>
    <lineage>
        <taxon>Bacteria</taxon>
        <taxon>Bacillati</taxon>
        <taxon>Actinomycetota</taxon>
        <taxon>Actinomycetes</taxon>
        <taxon>Micrococcales</taxon>
        <taxon>Intrasporangiaceae</taxon>
        <taxon>Pedococcus</taxon>
    </lineage>
</organism>
<dbReference type="EMBL" id="RCZM01000001">
    <property type="protein sequence ID" value="TPG19243.1"/>
    <property type="molecule type" value="Genomic_DNA"/>
</dbReference>